<organism evidence="3 4">
    <name type="scientific">Coniochaeta hoffmannii</name>
    <dbReference type="NCBI Taxonomy" id="91930"/>
    <lineage>
        <taxon>Eukaryota</taxon>
        <taxon>Fungi</taxon>
        <taxon>Dikarya</taxon>
        <taxon>Ascomycota</taxon>
        <taxon>Pezizomycotina</taxon>
        <taxon>Sordariomycetes</taxon>
        <taxon>Sordariomycetidae</taxon>
        <taxon>Coniochaetales</taxon>
        <taxon>Coniochaetaceae</taxon>
        <taxon>Coniochaeta</taxon>
    </lineage>
</organism>
<evidence type="ECO:0000313" key="4">
    <source>
        <dbReference type="Proteomes" id="UP001174691"/>
    </source>
</evidence>
<dbReference type="InterPro" id="IPR029063">
    <property type="entry name" value="SAM-dependent_MTases_sf"/>
</dbReference>
<dbReference type="GO" id="GO:0008168">
    <property type="term" value="F:methyltransferase activity"/>
    <property type="evidence" value="ECO:0007669"/>
    <property type="project" value="UniProtKB-KW"/>
</dbReference>
<dbReference type="CDD" id="cd02440">
    <property type="entry name" value="AdoMet_MTases"/>
    <property type="match status" value="1"/>
</dbReference>
<feature type="compositionally biased region" description="Basic and acidic residues" evidence="2">
    <location>
        <begin position="1"/>
        <end position="15"/>
    </location>
</feature>
<comment type="similarity">
    <text evidence="1">Belongs to the methyltransferase superfamily. LaeA methyltransferase family.</text>
</comment>
<keyword evidence="3" id="KW-0808">Transferase</keyword>
<proteinExistence type="inferred from homology"/>
<evidence type="ECO:0000256" key="2">
    <source>
        <dbReference type="SAM" id="MobiDB-lite"/>
    </source>
</evidence>
<keyword evidence="3" id="KW-0489">Methyltransferase</keyword>
<protein>
    <submittedName>
        <fullName evidence="3">S-adenosyl-L-methionine-dependent methyltransferase</fullName>
    </submittedName>
</protein>
<dbReference type="EMBL" id="JANBVN010000151">
    <property type="protein sequence ID" value="KAJ9138020.1"/>
    <property type="molecule type" value="Genomic_DNA"/>
</dbReference>
<gene>
    <name evidence="3" type="ORF">NKR19_g7994</name>
</gene>
<feature type="compositionally biased region" description="Polar residues" evidence="2">
    <location>
        <begin position="16"/>
        <end position="28"/>
    </location>
</feature>
<accession>A0AA38VNZ9</accession>
<sequence>MSIERVNTHDTRAESLNDTSGSDNDGTRATTSDEDADSAYDAESVSSTETLLESSFDYPIENGRRYHAYGVRHYPFPNDEQQQKAEDLSHQLYLKVFDGKLSLARIKNPQRVLDIGCGTGIWVLDYAEENPSAEVTGIDLSPIQPAWVLPNCRFIIDDINAPWQAGDFDFVHIRAMSGSVSDWGNLYGTVLQHLKPGGVVEHVELSWQPMSDDGTLAPDSALGSWWPLLKRIGEKTGQTFAASELAFESITAGGFTNIEEVKFKVPIGPWALDKKLKDLGNWSFLYLWEGLQGFFMRGLTKLGWTPQQVELYLVKVRKDLKDITIHSYLYLRVVYGQKPEVSVIG</sequence>
<dbReference type="PANTHER" id="PTHR43591">
    <property type="entry name" value="METHYLTRANSFERASE"/>
    <property type="match status" value="1"/>
</dbReference>
<dbReference type="GO" id="GO:0032259">
    <property type="term" value="P:methylation"/>
    <property type="evidence" value="ECO:0007669"/>
    <property type="project" value="UniProtKB-KW"/>
</dbReference>
<keyword evidence="4" id="KW-1185">Reference proteome</keyword>
<evidence type="ECO:0000256" key="1">
    <source>
        <dbReference type="ARBA" id="ARBA00038158"/>
    </source>
</evidence>
<reference evidence="3" key="1">
    <citation type="submission" date="2022-07" db="EMBL/GenBank/DDBJ databases">
        <title>Fungi with potential for degradation of polypropylene.</title>
        <authorList>
            <person name="Gostincar C."/>
        </authorList>
    </citation>
    <scope>NUCLEOTIDE SEQUENCE</scope>
    <source>
        <strain evidence="3">EXF-13287</strain>
    </source>
</reference>
<dbReference type="Gene3D" id="3.40.50.150">
    <property type="entry name" value="Vaccinia Virus protein VP39"/>
    <property type="match status" value="1"/>
</dbReference>
<dbReference type="Proteomes" id="UP001174691">
    <property type="component" value="Unassembled WGS sequence"/>
</dbReference>
<dbReference type="Pfam" id="PF13489">
    <property type="entry name" value="Methyltransf_23"/>
    <property type="match status" value="1"/>
</dbReference>
<comment type="caution">
    <text evidence="3">The sequence shown here is derived from an EMBL/GenBank/DDBJ whole genome shotgun (WGS) entry which is preliminary data.</text>
</comment>
<feature type="region of interest" description="Disordered" evidence="2">
    <location>
        <begin position="1"/>
        <end position="46"/>
    </location>
</feature>
<dbReference type="PANTHER" id="PTHR43591:SF24">
    <property type="entry name" value="2-METHOXY-6-POLYPRENYL-1,4-BENZOQUINOL METHYLASE, MITOCHONDRIAL"/>
    <property type="match status" value="1"/>
</dbReference>
<evidence type="ECO:0000313" key="3">
    <source>
        <dbReference type="EMBL" id="KAJ9138020.1"/>
    </source>
</evidence>
<name>A0AA38VNZ9_9PEZI</name>
<dbReference type="SUPFAM" id="SSF53335">
    <property type="entry name" value="S-adenosyl-L-methionine-dependent methyltransferases"/>
    <property type="match status" value="1"/>
</dbReference>
<dbReference type="AlphaFoldDB" id="A0AA38VNZ9"/>